<dbReference type="GeneID" id="9042357"/>
<dbReference type="InParanoid" id="C5LCC4"/>
<sequence>MPTEPDAEPDRPMTMVDPPTVGFSFVTRSGGIEQGGRRFQFDDTTDLANMGPKDILEPESNALKDPEFCETHEVCGIRLGDLVLALQGRPAKKPQNESAYTLARGGAHGPYFRLSE</sequence>
<gene>
    <name evidence="1" type="ORF">Pmar_PMAR011638</name>
</gene>
<name>C5LCC4_PERM5</name>
<organism evidence="2">
    <name type="scientific">Perkinsus marinus (strain ATCC 50983 / TXsc)</name>
    <dbReference type="NCBI Taxonomy" id="423536"/>
    <lineage>
        <taxon>Eukaryota</taxon>
        <taxon>Sar</taxon>
        <taxon>Alveolata</taxon>
        <taxon>Perkinsozoa</taxon>
        <taxon>Perkinsea</taxon>
        <taxon>Perkinsida</taxon>
        <taxon>Perkinsidae</taxon>
        <taxon>Perkinsus</taxon>
    </lineage>
</organism>
<reference evidence="1 2" key="1">
    <citation type="submission" date="2008-07" db="EMBL/GenBank/DDBJ databases">
        <authorList>
            <person name="El-Sayed N."/>
            <person name="Caler E."/>
            <person name="Inman J."/>
            <person name="Amedeo P."/>
            <person name="Hass B."/>
            <person name="Wortman J."/>
        </authorList>
    </citation>
    <scope>NUCLEOTIDE SEQUENCE [LARGE SCALE GENOMIC DNA]</scope>
    <source>
        <strain evidence="2">ATCC 50983 / TXsc</strain>
    </source>
</reference>
<accession>C5LCC4</accession>
<dbReference type="AlphaFoldDB" id="C5LCC4"/>
<evidence type="ECO:0000313" key="1">
    <source>
        <dbReference type="EMBL" id="EER05607.1"/>
    </source>
</evidence>
<protein>
    <submittedName>
        <fullName evidence="1">Uncharacterized protein</fullName>
    </submittedName>
</protein>
<feature type="non-terminal residue" evidence="1">
    <location>
        <position position="116"/>
    </location>
</feature>
<evidence type="ECO:0000313" key="2">
    <source>
        <dbReference type="Proteomes" id="UP000007800"/>
    </source>
</evidence>
<dbReference type="OrthoDB" id="44841at2759"/>
<dbReference type="RefSeq" id="XP_002773791.1">
    <property type="nucleotide sequence ID" value="XM_002773745.1"/>
</dbReference>
<keyword evidence="2" id="KW-1185">Reference proteome</keyword>
<dbReference type="Proteomes" id="UP000007800">
    <property type="component" value="Unassembled WGS sequence"/>
</dbReference>
<proteinExistence type="predicted"/>
<dbReference type="EMBL" id="GG680918">
    <property type="protein sequence ID" value="EER05607.1"/>
    <property type="molecule type" value="Genomic_DNA"/>
</dbReference>